<dbReference type="GO" id="GO:0003677">
    <property type="term" value="F:DNA binding"/>
    <property type="evidence" value="ECO:0007669"/>
    <property type="project" value="UniProtKB-KW"/>
</dbReference>
<keyword evidence="2" id="KW-0238">DNA-binding</keyword>
<dbReference type="AlphaFoldDB" id="A0A174I6G2"/>
<evidence type="ECO:0000313" key="6">
    <source>
        <dbReference type="Proteomes" id="UP000095544"/>
    </source>
</evidence>
<evidence type="ECO:0000256" key="2">
    <source>
        <dbReference type="ARBA" id="ARBA00023125"/>
    </source>
</evidence>
<evidence type="ECO:0000256" key="3">
    <source>
        <dbReference type="ARBA" id="ARBA00023163"/>
    </source>
</evidence>
<dbReference type="SMART" id="SM00345">
    <property type="entry name" value="HTH_GNTR"/>
    <property type="match status" value="1"/>
</dbReference>
<sequence>MKKNWTWESIVDVLIQEFQKNIYKKGDKMPSENKMAVRFGVPRSEIRKAYERLKELGYIYAMQGYGSFFSGRRDKILLSMEDRSFSSKMADLNLSFETRNMGCQKLRGDSLIHSMLGVEFEEPIYKITRLRILDGEPAAIHISYMAEDLFPCIQEDGASITSVYDYIHNCGYSNLHTENRQLTVSSLSKKERSLLQIKGYAPCLVLTCRCVTLPSGTVVEVARTIYRSDKFIFV</sequence>
<proteinExistence type="predicted"/>
<dbReference type="InterPro" id="IPR000524">
    <property type="entry name" value="Tscrpt_reg_HTH_GntR"/>
</dbReference>
<dbReference type="Pfam" id="PF00392">
    <property type="entry name" value="GntR"/>
    <property type="match status" value="1"/>
</dbReference>
<dbReference type="Gene3D" id="1.10.10.10">
    <property type="entry name" value="Winged helix-like DNA-binding domain superfamily/Winged helix DNA-binding domain"/>
    <property type="match status" value="1"/>
</dbReference>
<evidence type="ECO:0000259" key="4">
    <source>
        <dbReference type="PROSITE" id="PS50949"/>
    </source>
</evidence>
<dbReference type="Gene3D" id="3.40.1410.10">
    <property type="entry name" value="Chorismate lyase-like"/>
    <property type="match status" value="1"/>
</dbReference>
<evidence type="ECO:0000313" key="5">
    <source>
        <dbReference type="EMBL" id="CUO81058.1"/>
    </source>
</evidence>
<name>A0A174I6G2_9FIRM</name>
<dbReference type="CDD" id="cd07377">
    <property type="entry name" value="WHTH_GntR"/>
    <property type="match status" value="1"/>
</dbReference>
<feature type="domain" description="HTH gntR-type" evidence="4">
    <location>
        <begin position="4"/>
        <end position="72"/>
    </location>
</feature>
<dbReference type="PANTHER" id="PTHR44846:SF17">
    <property type="entry name" value="GNTR-FAMILY TRANSCRIPTIONAL REGULATOR"/>
    <property type="match status" value="1"/>
</dbReference>
<dbReference type="GO" id="GO:0045892">
    <property type="term" value="P:negative regulation of DNA-templated transcription"/>
    <property type="evidence" value="ECO:0007669"/>
    <property type="project" value="TreeGrafter"/>
</dbReference>
<dbReference type="SUPFAM" id="SSF46785">
    <property type="entry name" value="Winged helix' DNA-binding domain"/>
    <property type="match status" value="1"/>
</dbReference>
<dbReference type="InterPro" id="IPR028978">
    <property type="entry name" value="Chorismate_lyase_/UTRA_dom_sf"/>
</dbReference>
<dbReference type="RefSeq" id="WP_050641490.1">
    <property type="nucleotide sequence ID" value="NZ_CABKUE010000009.1"/>
</dbReference>
<dbReference type="InterPro" id="IPR036388">
    <property type="entry name" value="WH-like_DNA-bd_sf"/>
</dbReference>
<dbReference type="SMART" id="SM00866">
    <property type="entry name" value="UTRA"/>
    <property type="match status" value="1"/>
</dbReference>
<dbReference type="PANTHER" id="PTHR44846">
    <property type="entry name" value="MANNOSYL-D-GLYCERATE TRANSPORT/METABOLISM SYSTEM REPRESSOR MNGR-RELATED"/>
    <property type="match status" value="1"/>
</dbReference>
<dbReference type="InterPro" id="IPR036390">
    <property type="entry name" value="WH_DNA-bd_sf"/>
</dbReference>
<dbReference type="Pfam" id="PF07702">
    <property type="entry name" value="UTRA"/>
    <property type="match status" value="1"/>
</dbReference>
<dbReference type="OrthoDB" id="9801546at2"/>
<dbReference type="InterPro" id="IPR050679">
    <property type="entry name" value="Bact_HTH_transcr_reg"/>
</dbReference>
<dbReference type="Proteomes" id="UP000095544">
    <property type="component" value="Unassembled WGS sequence"/>
</dbReference>
<accession>A0A174I6G2</accession>
<keyword evidence="1" id="KW-0805">Transcription regulation</keyword>
<protein>
    <submittedName>
        <fullName evidence="5">HTH-type transcriptional repressor yvoA</fullName>
    </submittedName>
</protein>
<dbReference type="EMBL" id="CYZU01000036">
    <property type="protein sequence ID" value="CUO81058.1"/>
    <property type="molecule type" value="Genomic_DNA"/>
</dbReference>
<keyword evidence="3" id="KW-0804">Transcription</keyword>
<dbReference type="PRINTS" id="PR00035">
    <property type="entry name" value="HTHGNTR"/>
</dbReference>
<gene>
    <name evidence="5" type="primary">yvoA_3</name>
    <name evidence="5" type="ORF">ERS852491_03373</name>
</gene>
<dbReference type="STRING" id="39482.ERS852491_03373"/>
<organism evidence="5 6">
    <name type="scientific">Faecalicatena contorta</name>
    <dbReference type="NCBI Taxonomy" id="39482"/>
    <lineage>
        <taxon>Bacteria</taxon>
        <taxon>Bacillati</taxon>
        <taxon>Bacillota</taxon>
        <taxon>Clostridia</taxon>
        <taxon>Lachnospirales</taxon>
        <taxon>Lachnospiraceae</taxon>
        <taxon>Faecalicatena</taxon>
    </lineage>
</organism>
<dbReference type="InterPro" id="IPR011663">
    <property type="entry name" value="UTRA"/>
</dbReference>
<dbReference type="GO" id="GO:0003700">
    <property type="term" value="F:DNA-binding transcription factor activity"/>
    <property type="evidence" value="ECO:0007669"/>
    <property type="project" value="InterPro"/>
</dbReference>
<evidence type="ECO:0000256" key="1">
    <source>
        <dbReference type="ARBA" id="ARBA00023015"/>
    </source>
</evidence>
<dbReference type="PROSITE" id="PS50949">
    <property type="entry name" value="HTH_GNTR"/>
    <property type="match status" value="1"/>
</dbReference>
<dbReference type="SUPFAM" id="SSF64288">
    <property type="entry name" value="Chorismate lyase-like"/>
    <property type="match status" value="1"/>
</dbReference>
<reference evidence="5 6" key="1">
    <citation type="submission" date="2015-09" db="EMBL/GenBank/DDBJ databases">
        <authorList>
            <consortium name="Pathogen Informatics"/>
        </authorList>
    </citation>
    <scope>NUCLEOTIDE SEQUENCE [LARGE SCALE GENOMIC DNA]</scope>
    <source>
        <strain evidence="5 6">2789STDY5834876</strain>
    </source>
</reference>